<evidence type="ECO:0000256" key="1">
    <source>
        <dbReference type="ARBA" id="ARBA00004651"/>
    </source>
</evidence>
<feature type="transmembrane region" description="Helical" evidence="6">
    <location>
        <begin position="87"/>
        <end position="109"/>
    </location>
</feature>
<evidence type="ECO:0000256" key="5">
    <source>
        <dbReference type="ARBA" id="ARBA00023136"/>
    </source>
</evidence>
<reference evidence="7 8" key="1">
    <citation type="submission" date="2017-09" db="EMBL/GenBank/DDBJ databases">
        <title>Bacterial strain isolated from the female urinary microbiota.</title>
        <authorList>
            <person name="Thomas-White K."/>
            <person name="Kumar N."/>
            <person name="Forster S."/>
            <person name="Putonti C."/>
            <person name="Lawley T."/>
            <person name="Wolfe A.J."/>
        </authorList>
    </citation>
    <scope>NUCLEOTIDE SEQUENCE [LARGE SCALE GENOMIC DNA]</scope>
    <source>
        <strain evidence="7 8">UMB0683</strain>
    </source>
</reference>
<keyword evidence="2" id="KW-1003">Cell membrane</keyword>
<feature type="transmembrane region" description="Helical" evidence="6">
    <location>
        <begin position="411"/>
        <end position="429"/>
    </location>
</feature>
<proteinExistence type="predicted"/>
<comment type="caution">
    <text evidence="7">The sequence shown here is derived from an EMBL/GenBank/DDBJ whole genome shotgun (WGS) entry which is preliminary data.</text>
</comment>
<evidence type="ECO:0000313" key="8">
    <source>
        <dbReference type="Proteomes" id="UP000239920"/>
    </source>
</evidence>
<evidence type="ECO:0000256" key="4">
    <source>
        <dbReference type="ARBA" id="ARBA00022989"/>
    </source>
</evidence>
<dbReference type="AlphaFoldDB" id="A0A2J6NQ61"/>
<evidence type="ECO:0000313" key="7">
    <source>
        <dbReference type="EMBL" id="PMB83462.1"/>
    </source>
</evidence>
<dbReference type="Proteomes" id="UP000239920">
    <property type="component" value="Unassembled WGS sequence"/>
</dbReference>
<evidence type="ECO:0000256" key="3">
    <source>
        <dbReference type="ARBA" id="ARBA00022692"/>
    </source>
</evidence>
<dbReference type="InterPro" id="IPR002528">
    <property type="entry name" value="MATE_fam"/>
</dbReference>
<dbReference type="GO" id="GO:0005886">
    <property type="term" value="C:plasma membrane"/>
    <property type="evidence" value="ECO:0007669"/>
    <property type="project" value="UniProtKB-SubCell"/>
</dbReference>
<evidence type="ECO:0000256" key="6">
    <source>
        <dbReference type="SAM" id="Phobius"/>
    </source>
</evidence>
<dbReference type="Pfam" id="PF01554">
    <property type="entry name" value="MatE"/>
    <property type="match status" value="2"/>
</dbReference>
<comment type="subcellular location">
    <subcellularLocation>
        <location evidence="1">Cell membrane</location>
        <topology evidence="1">Multi-pass membrane protein</topology>
    </subcellularLocation>
</comment>
<dbReference type="PANTHER" id="PTHR43823">
    <property type="entry name" value="SPORULATION PROTEIN YKVU"/>
    <property type="match status" value="1"/>
</dbReference>
<keyword evidence="5 6" id="KW-0472">Membrane</keyword>
<feature type="transmembrane region" description="Helical" evidence="6">
    <location>
        <begin position="313"/>
        <end position="333"/>
    </location>
</feature>
<feature type="transmembrane region" description="Helical" evidence="6">
    <location>
        <begin position="57"/>
        <end position="75"/>
    </location>
</feature>
<sequence>MNSTQAIRGEVRHYVVRNVVATLGMSLYVLIDTLFISIAAGALGLTTLNLVLPLFNVFNGVGLLLGVGGATIFSLNKVLHPERIKDLYSQLIIFAATLGIVLAVLLNVFATPVVNFLGADDQTRQMAIIYLRICAWSGPLYMCNYISINFIRNDGNPTLTMKATLTETLSVIVIDWFFIFGCGLKMEGAALAVLFSPLISLIVLSRHRHFAGRQLQLHWARPQLVNLGRSAKLGVAAALNELSTGVSIYFFNHVLLQLADNYAVAAYGVISNIAIVVLAIANGVALGVQPIASREYGQRHFANVETALKMGTLITLLLATISFVILVTFKLPIIELFNTAHSAQLVSYARVGLPIYFTSAFFSALNLLFILFLTAINAARASFTLSILRGYIILLPTILILATMVGINGVWAAVPVTEFLVCIIATLLVHQRIKQFNA</sequence>
<evidence type="ECO:0000256" key="2">
    <source>
        <dbReference type="ARBA" id="ARBA00022475"/>
    </source>
</evidence>
<feature type="transmembrane region" description="Helical" evidence="6">
    <location>
        <begin position="388"/>
        <end position="405"/>
    </location>
</feature>
<accession>A0A2J6NQ61</accession>
<dbReference type="EMBL" id="PNFV01000001">
    <property type="protein sequence ID" value="PMB83462.1"/>
    <property type="molecule type" value="Genomic_DNA"/>
</dbReference>
<name>A0A2J6NQ61_9LACO</name>
<dbReference type="GO" id="GO:0015297">
    <property type="term" value="F:antiporter activity"/>
    <property type="evidence" value="ECO:0007669"/>
    <property type="project" value="InterPro"/>
</dbReference>
<feature type="transmembrane region" description="Helical" evidence="6">
    <location>
        <begin position="129"/>
        <end position="151"/>
    </location>
</feature>
<organism evidence="7 8">
    <name type="scientific">Limosilactobacillus pontis</name>
    <dbReference type="NCBI Taxonomy" id="35787"/>
    <lineage>
        <taxon>Bacteria</taxon>
        <taxon>Bacillati</taxon>
        <taxon>Bacillota</taxon>
        <taxon>Bacilli</taxon>
        <taxon>Lactobacillales</taxon>
        <taxon>Lactobacillaceae</taxon>
        <taxon>Limosilactobacillus</taxon>
    </lineage>
</organism>
<dbReference type="PANTHER" id="PTHR43823:SF3">
    <property type="entry name" value="MULTIDRUG EXPORT PROTEIN MEPA"/>
    <property type="match status" value="1"/>
</dbReference>
<dbReference type="InterPro" id="IPR051327">
    <property type="entry name" value="MATE_MepA_subfamily"/>
</dbReference>
<feature type="transmembrane region" description="Helical" evidence="6">
    <location>
        <begin position="353"/>
        <end position="376"/>
    </location>
</feature>
<dbReference type="OrthoDB" id="9811110at2"/>
<gene>
    <name evidence="7" type="ORF">CK797_01325</name>
</gene>
<keyword evidence="3 6" id="KW-0812">Transmembrane</keyword>
<protein>
    <submittedName>
        <fullName evidence="7">MATE family efflux transporter</fullName>
    </submittedName>
</protein>
<dbReference type="RefSeq" id="WP_104688018.1">
    <property type="nucleotide sequence ID" value="NZ_JBKTHY010000008.1"/>
</dbReference>
<keyword evidence="4 6" id="KW-1133">Transmembrane helix</keyword>
<feature type="transmembrane region" description="Helical" evidence="6">
    <location>
        <begin position="20"/>
        <end position="45"/>
    </location>
</feature>
<feature type="transmembrane region" description="Helical" evidence="6">
    <location>
        <begin position="264"/>
        <end position="292"/>
    </location>
</feature>
<dbReference type="GO" id="GO:0042910">
    <property type="term" value="F:xenobiotic transmembrane transporter activity"/>
    <property type="evidence" value="ECO:0007669"/>
    <property type="project" value="InterPro"/>
</dbReference>